<accession>A0A1Y2DWS3</accession>
<proteinExistence type="inferred from homology"/>
<dbReference type="Gene3D" id="3.40.50.150">
    <property type="entry name" value="Vaccinia Virus protein VP39"/>
    <property type="match status" value="1"/>
</dbReference>
<protein>
    <submittedName>
        <fullName evidence="2">S-adenosyl-L-methionine-dependent methyltransferase</fullName>
    </submittedName>
</protein>
<dbReference type="AlphaFoldDB" id="A0A1Y2DWS3"/>
<dbReference type="GeneID" id="63772316"/>
<dbReference type="Proteomes" id="UP000193689">
    <property type="component" value="Unassembled WGS sequence"/>
</dbReference>
<comment type="caution">
    <text evidence="2">The sequence shown here is derived from an EMBL/GenBank/DDBJ whole genome shotgun (WGS) entry which is preliminary data.</text>
</comment>
<dbReference type="STRING" id="1141098.A0A1Y2DWS3"/>
<dbReference type="Pfam" id="PF13489">
    <property type="entry name" value="Methyltransf_23"/>
    <property type="match status" value="1"/>
</dbReference>
<organism evidence="2 3">
    <name type="scientific">Pseudomassariella vexata</name>
    <dbReference type="NCBI Taxonomy" id="1141098"/>
    <lineage>
        <taxon>Eukaryota</taxon>
        <taxon>Fungi</taxon>
        <taxon>Dikarya</taxon>
        <taxon>Ascomycota</taxon>
        <taxon>Pezizomycotina</taxon>
        <taxon>Sordariomycetes</taxon>
        <taxon>Xylariomycetidae</taxon>
        <taxon>Amphisphaeriales</taxon>
        <taxon>Pseudomassariaceae</taxon>
        <taxon>Pseudomassariella</taxon>
    </lineage>
</organism>
<keyword evidence="2" id="KW-0489">Methyltransferase</keyword>
<dbReference type="GO" id="GO:0008168">
    <property type="term" value="F:methyltransferase activity"/>
    <property type="evidence" value="ECO:0007669"/>
    <property type="project" value="UniProtKB-KW"/>
</dbReference>
<dbReference type="RefSeq" id="XP_040715243.1">
    <property type="nucleotide sequence ID" value="XM_040856104.1"/>
</dbReference>
<keyword evidence="3" id="KW-1185">Reference proteome</keyword>
<name>A0A1Y2DWS3_9PEZI</name>
<dbReference type="InParanoid" id="A0A1Y2DWS3"/>
<dbReference type="GO" id="GO:0032259">
    <property type="term" value="P:methylation"/>
    <property type="evidence" value="ECO:0007669"/>
    <property type="project" value="UniProtKB-KW"/>
</dbReference>
<dbReference type="OrthoDB" id="184880at2759"/>
<comment type="similarity">
    <text evidence="1">Belongs to the methyltransferase superfamily. LaeA methyltransferase family.</text>
</comment>
<gene>
    <name evidence="2" type="ORF">BCR38DRAFT_344456</name>
</gene>
<dbReference type="EMBL" id="MCFJ01000008">
    <property type="protein sequence ID" value="ORY63586.1"/>
    <property type="molecule type" value="Genomic_DNA"/>
</dbReference>
<keyword evidence="2" id="KW-0808">Transferase</keyword>
<evidence type="ECO:0000313" key="3">
    <source>
        <dbReference type="Proteomes" id="UP000193689"/>
    </source>
</evidence>
<evidence type="ECO:0000313" key="2">
    <source>
        <dbReference type="EMBL" id="ORY63586.1"/>
    </source>
</evidence>
<dbReference type="PANTHER" id="PTHR43591">
    <property type="entry name" value="METHYLTRANSFERASE"/>
    <property type="match status" value="1"/>
</dbReference>
<reference evidence="2 3" key="1">
    <citation type="submission" date="2016-07" db="EMBL/GenBank/DDBJ databases">
        <title>Pervasive Adenine N6-methylation of Active Genes in Fungi.</title>
        <authorList>
            <consortium name="DOE Joint Genome Institute"/>
            <person name="Mondo S.J."/>
            <person name="Dannebaum R.O."/>
            <person name="Kuo R.C."/>
            <person name="Labutti K."/>
            <person name="Haridas S."/>
            <person name="Kuo A."/>
            <person name="Salamov A."/>
            <person name="Ahrendt S.R."/>
            <person name="Lipzen A."/>
            <person name="Sullivan W."/>
            <person name="Andreopoulos W.B."/>
            <person name="Clum A."/>
            <person name="Lindquist E."/>
            <person name="Daum C."/>
            <person name="Ramamoorthy G.K."/>
            <person name="Gryganskyi A."/>
            <person name="Culley D."/>
            <person name="Magnuson J.K."/>
            <person name="James T.Y."/>
            <person name="O'Malley M.A."/>
            <person name="Stajich J.E."/>
            <person name="Spatafora J.W."/>
            <person name="Visel A."/>
            <person name="Grigoriev I.V."/>
        </authorList>
    </citation>
    <scope>NUCLEOTIDE SEQUENCE [LARGE SCALE GENOMIC DNA]</scope>
    <source>
        <strain evidence="2 3">CBS 129021</strain>
    </source>
</reference>
<sequence length="297" mass="33518">MEDNKVARGAGEDVYLLERHAKEVERLSAQHEFFKTHTEHHLLSPKLLAGNRPLKLLDSGCADGHWLRDLRKQIPDRQMELHGIDIAPALFPPQPAQAASGIELRAHNVTQPFPASWAWKNSFDIIHQRLLVWGVPVSKWPAMMQHHLDILKPGGYMQLVEVEWVPQGPIPDSNPQLQKQVKMQRFFSGQFGMDIDLAYRLEDVLREAGLEDVQKIQFDHGYGASAKDPQMREISSIISTEVFRGLDVKIGDGIPGVATNSDEFHAFLDALRDEVRSVGYNTKINFVSGRKPAPQTQ</sequence>
<dbReference type="InterPro" id="IPR029063">
    <property type="entry name" value="SAM-dependent_MTases_sf"/>
</dbReference>
<evidence type="ECO:0000256" key="1">
    <source>
        <dbReference type="ARBA" id="ARBA00038158"/>
    </source>
</evidence>
<dbReference type="PANTHER" id="PTHR43591:SF105">
    <property type="entry name" value="METHYLTRANSFERASE DOMAIN-CONTAINING PROTEIN-RELATED"/>
    <property type="match status" value="1"/>
</dbReference>
<dbReference type="SUPFAM" id="SSF53335">
    <property type="entry name" value="S-adenosyl-L-methionine-dependent methyltransferases"/>
    <property type="match status" value="1"/>
</dbReference>